<dbReference type="OrthoDB" id="9815116at2"/>
<dbReference type="FunFam" id="3.40.50.300:FF:000285">
    <property type="entry name" value="Sporulation initiation inhibitor Soj"/>
    <property type="match status" value="1"/>
</dbReference>
<dbReference type="InterPro" id="IPR025669">
    <property type="entry name" value="AAA_dom"/>
</dbReference>
<feature type="compositionally biased region" description="Polar residues" evidence="3">
    <location>
        <begin position="11"/>
        <end position="22"/>
    </location>
</feature>
<dbReference type="SUPFAM" id="SSF52540">
    <property type="entry name" value="P-loop containing nucleoside triphosphate hydrolases"/>
    <property type="match status" value="1"/>
</dbReference>
<evidence type="ECO:0000259" key="4">
    <source>
        <dbReference type="Pfam" id="PF13614"/>
    </source>
</evidence>
<sequence>MSESKKREPGSQVTSDTGQRSEPGSEGIETASDILTKIFSDGSGSSAGAEMADLNARYQALQKVTVPQPPQTRFIAVANQKGGVGKTTTTVNLAAAFASLGSQVLVIDMDPQGNASTALGVPHESGVPSTYDVLEGRYGIEEVKVASPGFETLEVVPSSIDLSGAELEVAELPERNHLLKNALAKFLKGSKKHYDYIFIDCPPSLGLLVLNAMCSVNEVLIPVQAEYYALEGLQQLLHTIGLVQQSYNPYLVISTMLLTMYDKRTLLSKEVFDEVREHYPEIVLNTTIPRSVKISEAPSFQQSVITYDPRGAGAISYEEAALEIASRSEQVLERITKRKQGE</sequence>
<dbReference type="AlphaFoldDB" id="A0A087VW71"/>
<dbReference type="KEGG" id="bii:BINDI_1360"/>
<evidence type="ECO:0000256" key="1">
    <source>
        <dbReference type="ARBA" id="ARBA00006976"/>
    </source>
</evidence>
<proteinExistence type="inferred from homology"/>
<keyword evidence="6" id="KW-1185">Reference proteome</keyword>
<evidence type="ECO:0000313" key="6">
    <source>
        <dbReference type="Proteomes" id="UP000028569"/>
    </source>
</evidence>
<accession>A0A087VW71</accession>
<comment type="function">
    <text evidence="2">May play a role in septum formation.</text>
</comment>
<dbReference type="EMBL" id="CP006018">
    <property type="protein sequence ID" value="AIC92614.1"/>
    <property type="molecule type" value="Genomic_DNA"/>
</dbReference>
<dbReference type="Proteomes" id="UP000028569">
    <property type="component" value="Chromosome"/>
</dbReference>
<evidence type="ECO:0000256" key="3">
    <source>
        <dbReference type="SAM" id="MobiDB-lite"/>
    </source>
</evidence>
<dbReference type="InterPro" id="IPR050678">
    <property type="entry name" value="DNA_Partitioning_ATPase"/>
</dbReference>
<protein>
    <submittedName>
        <fullName evidence="5">Chromosome partitioning protein ParA</fullName>
    </submittedName>
</protein>
<dbReference type="Pfam" id="PF13614">
    <property type="entry name" value="AAA_31"/>
    <property type="match status" value="1"/>
</dbReference>
<gene>
    <name evidence="5" type="ORF">BINDI_1360</name>
</gene>
<dbReference type="CDD" id="cd02042">
    <property type="entry name" value="ParAB_family"/>
    <property type="match status" value="1"/>
</dbReference>
<reference evidence="5 6" key="1">
    <citation type="journal article" date="2014" name="Appl. Environ. Microbiol.">
        <title>Genomic encyclopedia of type strains of the genus Bifidobacterium.</title>
        <authorList>
            <person name="Milani C."/>
            <person name="Lugli G.A."/>
            <person name="Duranti S."/>
            <person name="Turroni F."/>
            <person name="Bottacini F."/>
            <person name="Mangifesta M."/>
            <person name="Sanchez B."/>
            <person name="Viappiani A."/>
            <person name="Mancabelli L."/>
            <person name="Taminiau B."/>
            <person name="Delcenserie V."/>
            <person name="Barrangou R."/>
            <person name="Margolles A."/>
            <person name="van Sinderen D."/>
            <person name="Ventura M."/>
        </authorList>
    </citation>
    <scope>NUCLEOTIDE SEQUENCE [LARGE SCALE GENOMIC DNA]</scope>
    <source>
        <strain evidence="5 6">LMG 11587</strain>
    </source>
</reference>
<dbReference type="PANTHER" id="PTHR13696">
    <property type="entry name" value="P-LOOP CONTAINING NUCLEOSIDE TRIPHOSPHATE HYDROLASE"/>
    <property type="match status" value="1"/>
</dbReference>
<comment type="similarity">
    <text evidence="1">Belongs to the ParA family.</text>
</comment>
<organism evidence="5 6">
    <name type="scientific">Bifidobacterium [indicum] DSM 20214 = LMG 11587</name>
    <dbReference type="NCBI Taxonomy" id="1341694"/>
    <lineage>
        <taxon>Bacteria</taxon>
        <taxon>Bacillati</taxon>
        <taxon>Actinomycetota</taxon>
        <taxon>Actinomycetes</taxon>
        <taxon>Bifidobacteriales</taxon>
        <taxon>Bifidobacteriaceae</taxon>
        <taxon>Bifidobacterium</taxon>
    </lineage>
</organism>
<dbReference type="InterPro" id="IPR027417">
    <property type="entry name" value="P-loop_NTPase"/>
</dbReference>
<feature type="domain" description="AAA" evidence="4">
    <location>
        <begin position="73"/>
        <end position="252"/>
    </location>
</feature>
<dbReference type="PANTHER" id="PTHR13696:SF52">
    <property type="entry name" value="PARA FAMILY PROTEIN CT_582"/>
    <property type="match status" value="1"/>
</dbReference>
<evidence type="ECO:0000313" key="5">
    <source>
        <dbReference type="EMBL" id="AIC92614.1"/>
    </source>
</evidence>
<dbReference type="Gene3D" id="3.40.50.300">
    <property type="entry name" value="P-loop containing nucleotide triphosphate hydrolases"/>
    <property type="match status" value="1"/>
</dbReference>
<dbReference type="HOGENOM" id="CLU_037612_8_0_11"/>
<feature type="region of interest" description="Disordered" evidence="3">
    <location>
        <begin position="1"/>
        <end position="33"/>
    </location>
</feature>
<name>A0A087VW71_9BIFI</name>
<evidence type="ECO:0000256" key="2">
    <source>
        <dbReference type="ARBA" id="ARBA00059092"/>
    </source>
</evidence>